<feature type="chain" id="PRO_5016570264" description="DUF1440 domain-containing protein" evidence="2">
    <location>
        <begin position="18"/>
        <end position="156"/>
    </location>
</feature>
<evidence type="ECO:0000256" key="1">
    <source>
        <dbReference type="SAM" id="Phobius"/>
    </source>
</evidence>
<accession>A0A365U7E0</accession>
<evidence type="ECO:0008006" key="5">
    <source>
        <dbReference type="Google" id="ProtNLM"/>
    </source>
</evidence>
<feature type="signal peptide" evidence="2">
    <location>
        <begin position="1"/>
        <end position="17"/>
    </location>
</feature>
<sequence>MSVLRYALYCGAGAALASTAATMLSARAEGESPWRPVNATSHWLHGDAAGRRADPDLAHTGLGAATNVAAGMMWGGLFGAWLERRRSVSKAVVPGAAATGALAAGLDYGLLPRRLSPGWELALSPRSVGVSLAAMAAGMAAGGMAARAAEDRAHAG</sequence>
<keyword evidence="4" id="KW-1185">Reference proteome</keyword>
<gene>
    <name evidence="3" type="ORF">DRV85_12970</name>
</gene>
<dbReference type="OrthoDB" id="7281312at2"/>
<evidence type="ECO:0000256" key="2">
    <source>
        <dbReference type="SAM" id="SignalP"/>
    </source>
</evidence>
<keyword evidence="2" id="KW-0732">Signal</keyword>
<keyword evidence="1" id="KW-1133">Transmembrane helix</keyword>
<organism evidence="3 4">
    <name type="scientific">Rhodosalinus halophilus</name>
    <dbReference type="NCBI Taxonomy" id="2259333"/>
    <lineage>
        <taxon>Bacteria</taxon>
        <taxon>Pseudomonadati</taxon>
        <taxon>Pseudomonadota</taxon>
        <taxon>Alphaproteobacteria</taxon>
        <taxon>Rhodobacterales</taxon>
        <taxon>Paracoccaceae</taxon>
        <taxon>Rhodosalinus</taxon>
    </lineage>
</organism>
<keyword evidence="1" id="KW-0812">Transmembrane</keyword>
<comment type="caution">
    <text evidence="3">The sequence shown here is derived from an EMBL/GenBank/DDBJ whole genome shotgun (WGS) entry which is preliminary data.</text>
</comment>
<proteinExistence type="predicted"/>
<keyword evidence="1" id="KW-0472">Membrane</keyword>
<dbReference type="RefSeq" id="WP_113289899.1">
    <property type="nucleotide sequence ID" value="NZ_QNTQ01000011.1"/>
</dbReference>
<dbReference type="AlphaFoldDB" id="A0A365U7E0"/>
<evidence type="ECO:0000313" key="4">
    <source>
        <dbReference type="Proteomes" id="UP000253370"/>
    </source>
</evidence>
<dbReference type="EMBL" id="QNTQ01000011">
    <property type="protein sequence ID" value="RBI84343.1"/>
    <property type="molecule type" value="Genomic_DNA"/>
</dbReference>
<reference evidence="3 4" key="1">
    <citation type="submission" date="2018-07" db="EMBL/GenBank/DDBJ databases">
        <title>Rhodosalinus sp. strain E84T genomic sequence and assembly.</title>
        <authorList>
            <person name="Liu Z.-W."/>
            <person name="Lu D.-C."/>
        </authorList>
    </citation>
    <scope>NUCLEOTIDE SEQUENCE [LARGE SCALE GENOMIC DNA]</scope>
    <source>
        <strain evidence="3 4">E84</strain>
    </source>
</reference>
<protein>
    <recommendedName>
        <fullName evidence="5">DUF1440 domain-containing protein</fullName>
    </recommendedName>
</protein>
<name>A0A365U7E0_9RHOB</name>
<evidence type="ECO:0000313" key="3">
    <source>
        <dbReference type="EMBL" id="RBI84343.1"/>
    </source>
</evidence>
<feature type="transmembrane region" description="Helical" evidence="1">
    <location>
        <begin position="62"/>
        <end position="82"/>
    </location>
</feature>
<dbReference type="Proteomes" id="UP000253370">
    <property type="component" value="Unassembled WGS sequence"/>
</dbReference>